<dbReference type="OrthoDB" id="2084348at2"/>
<dbReference type="Proteomes" id="UP000366051">
    <property type="component" value="Chromosome"/>
</dbReference>
<dbReference type="EMBL" id="CP045875">
    <property type="protein sequence ID" value="QGG46696.1"/>
    <property type="molecule type" value="Genomic_DNA"/>
</dbReference>
<evidence type="ECO:0008006" key="3">
    <source>
        <dbReference type="Google" id="ProtNLM"/>
    </source>
</evidence>
<dbReference type="GO" id="GO:0046983">
    <property type="term" value="F:protein dimerization activity"/>
    <property type="evidence" value="ECO:0007669"/>
    <property type="project" value="InterPro"/>
</dbReference>
<dbReference type="KEGG" id="hcv:FTV88_0517"/>
<accession>A0A5Q2MZP7</accession>
<name>A0A5Q2MZP7_9FIRM</name>
<sequence length="89" mass="10633">MFFVILLDKDKKLVLGGMWKMDSQLLLRRIQRKRKELERLAGRKGTDKLTTGLIYRKSCELDVLIVQYMKENRQLELDFPDYYPVPLGR</sequence>
<gene>
    <name evidence="1" type="ORF">FTV88_0517</name>
</gene>
<dbReference type="Gene3D" id="4.10.280.10">
    <property type="entry name" value="Helix-loop-helix DNA-binding domain"/>
    <property type="match status" value="1"/>
</dbReference>
<dbReference type="SUPFAM" id="SSF140500">
    <property type="entry name" value="BAS1536-like"/>
    <property type="match status" value="1"/>
</dbReference>
<dbReference type="Pfam" id="PF09388">
    <property type="entry name" value="SpoOE-like"/>
    <property type="match status" value="1"/>
</dbReference>
<dbReference type="InterPro" id="IPR037208">
    <property type="entry name" value="Spo0E-like_sf"/>
</dbReference>
<evidence type="ECO:0000313" key="1">
    <source>
        <dbReference type="EMBL" id="QGG46696.1"/>
    </source>
</evidence>
<proteinExistence type="predicted"/>
<evidence type="ECO:0000313" key="2">
    <source>
        <dbReference type="Proteomes" id="UP000366051"/>
    </source>
</evidence>
<dbReference type="InterPro" id="IPR036638">
    <property type="entry name" value="HLH_DNA-bd_sf"/>
</dbReference>
<reference evidence="2" key="1">
    <citation type="submission" date="2019-11" db="EMBL/GenBank/DDBJ databases">
        <title>Genome sequence of Heliorestis convoluta strain HH, an alkaliphilic and minimalistic phototrophic bacterium from a soda lake in Egypt.</title>
        <authorList>
            <person name="Dewey E.D."/>
            <person name="Stokes L.M."/>
            <person name="Burchell B.M."/>
            <person name="Shaffer K.N."/>
            <person name="Huntington A.M."/>
            <person name="Baker J.M."/>
            <person name="Nadendla S."/>
            <person name="Giglio M.G."/>
            <person name="Touchman J.W."/>
            <person name="Blankenship R.E."/>
            <person name="Madigan M.T."/>
            <person name="Sattley W.M."/>
        </authorList>
    </citation>
    <scope>NUCLEOTIDE SEQUENCE [LARGE SCALE GENOMIC DNA]</scope>
    <source>
        <strain evidence="2">HH</strain>
    </source>
</reference>
<dbReference type="InterPro" id="IPR018540">
    <property type="entry name" value="Spo0E-like"/>
</dbReference>
<protein>
    <recommendedName>
        <fullName evidence="3">Aspartyl-phosphate phosphatase Spo0E family protein</fullName>
    </recommendedName>
</protein>
<keyword evidence="2" id="KW-1185">Reference proteome</keyword>
<dbReference type="AlphaFoldDB" id="A0A5Q2MZP7"/>
<organism evidence="1 2">
    <name type="scientific">Heliorestis convoluta</name>
    <dbReference type="NCBI Taxonomy" id="356322"/>
    <lineage>
        <taxon>Bacteria</taxon>
        <taxon>Bacillati</taxon>
        <taxon>Bacillota</taxon>
        <taxon>Clostridia</taxon>
        <taxon>Eubacteriales</taxon>
        <taxon>Heliobacteriaceae</taxon>
        <taxon>Heliorestis</taxon>
    </lineage>
</organism>
<dbReference type="GO" id="GO:0043937">
    <property type="term" value="P:regulation of sporulation"/>
    <property type="evidence" value="ECO:0007669"/>
    <property type="project" value="InterPro"/>
</dbReference>